<reference evidence="3" key="1">
    <citation type="submission" date="2016-11" db="EMBL/GenBank/DDBJ databases">
        <authorList>
            <person name="Varghese N."/>
            <person name="Submissions S."/>
        </authorList>
    </citation>
    <scope>NUCLEOTIDE SEQUENCE [LARGE SCALE GENOMIC DNA]</scope>
    <source>
        <strain evidence="3">DSM 19978</strain>
    </source>
</reference>
<name>A0A1M5FP26_9FLAO</name>
<dbReference type="AlphaFoldDB" id="A0A1M5FP26"/>
<dbReference type="EMBL" id="FQWB01000001">
    <property type="protein sequence ID" value="SHF93255.1"/>
    <property type="molecule type" value="Genomic_DNA"/>
</dbReference>
<dbReference type="STRING" id="468056.SAMN05443549_101875"/>
<evidence type="ECO:0000259" key="1">
    <source>
        <dbReference type="Pfam" id="PF04101"/>
    </source>
</evidence>
<accession>A0A1M5FP26</accession>
<proteinExistence type="predicted"/>
<evidence type="ECO:0000313" key="2">
    <source>
        <dbReference type="EMBL" id="SHF93255.1"/>
    </source>
</evidence>
<dbReference type="GO" id="GO:0016758">
    <property type="term" value="F:hexosyltransferase activity"/>
    <property type="evidence" value="ECO:0007669"/>
    <property type="project" value="InterPro"/>
</dbReference>
<keyword evidence="3" id="KW-1185">Reference proteome</keyword>
<evidence type="ECO:0000313" key="3">
    <source>
        <dbReference type="Proteomes" id="UP000184516"/>
    </source>
</evidence>
<feature type="domain" description="Glycosyl transferase family 28 C-terminal" evidence="1">
    <location>
        <begin position="232"/>
        <end position="330"/>
    </location>
</feature>
<dbReference type="PANTHER" id="PTHR21015">
    <property type="entry name" value="UDP-N-ACETYLGLUCOSAMINE--N-ACETYLMURAMYL-(PENTAPEPTIDE) PYROPHOSPHORYL-UNDECAPRENOL N-ACETYLGLUCOSAMINE TRANSFERASE 1"/>
    <property type="match status" value="1"/>
</dbReference>
<sequence>MDFNSTNKTILIAPLNWGLGHATRCIPIIKALQENDYVPIIASDGVALELLRKEFPYLQSLELPSYQIEYAKNGKNFKWKLLQNCPKMIEAILEEKKTIKKWVKKYNIDGIISDNRLGVYSQKVPSVFITHQLNVMTGSTTWITSKLHQYVIKKYVECWVPDFEGIQNLSGKLGHVKKVDFDIKYIGPLSRMQKREVAKRYDLMIILSGPEPQRGLLEEKLKKEILLFEGKIVFIKGIVEDNQKKEETSNVTYYNFMNSRQLEQTFNESETILCRSGYTTIMDLVKLGKKAFFIPTPGQYEQEYLAEKFKKEGLVSYAKQDDFRIENLMETDVYKGLPQLENQLDWRNLFQVFENKTIPLVIKKPELH</sequence>
<dbReference type="OrthoDB" id="9803241at2"/>
<gene>
    <name evidence="2" type="ORF">SAMN05443549_101875</name>
</gene>
<dbReference type="Gene3D" id="3.40.50.2000">
    <property type="entry name" value="Glycogen Phosphorylase B"/>
    <property type="match status" value="1"/>
</dbReference>
<dbReference type="Pfam" id="PF04101">
    <property type="entry name" value="Glyco_tran_28_C"/>
    <property type="match status" value="1"/>
</dbReference>
<organism evidence="2 3">
    <name type="scientific">Flavobacterium fluvii</name>
    <dbReference type="NCBI Taxonomy" id="468056"/>
    <lineage>
        <taxon>Bacteria</taxon>
        <taxon>Pseudomonadati</taxon>
        <taxon>Bacteroidota</taxon>
        <taxon>Flavobacteriia</taxon>
        <taxon>Flavobacteriales</taxon>
        <taxon>Flavobacteriaceae</taxon>
        <taxon>Flavobacterium</taxon>
    </lineage>
</organism>
<dbReference type="RefSeq" id="WP_073368162.1">
    <property type="nucleotide sequence ID" value="NZ_FQWB01000001.1"/>
</dbReference>
<dbReference type="SUPFAM" id="SSF53756">
    <property type="entry name" value="UDP-Glycosyltransferase/glycogen phosphorylase"/>
    <property type="match status" value="1"/>
</dbReference>
<dbReference type="Proteomes" id="UP000184516">
    <property type="component" value="Unassembled WGS sequence"/>
</dbReference>
<protein>
    <recommendedName>
        <fullName evidence="1">Glycosyl transferase family 28 C-terminal domain-containing protein</fullName>
    </recommendedName>
</protein>
<dbReference type="PANTHER" id="PTHR21015:SF22">
    <property type="entry name" value="GLYCOSYLTRANSFERASE"/>
    <property type="match status" value="1"/>
</dbReference>
<dbReference type="InterPro" id="IPR007235">
    <property type="entry name" value="Glyco_trans_28_C"/>
</dbReference>